<dbReference type="Proteomes" id="UP001301769">
    <property type="component" value="Unassembled WGS sequence"/>
</dbReference>
<feature type="domain" description="CFEM" evidence="12">
    <location>
        <begin position="38"/>
        <end position="162"/>
    </location>
</feature>
<evidence type="ECO:0000256" key="3">
    <source>
        <dbReference type="ARBA" id="ARBA00010031"/>
    </source>
</evidence>
<evidence type="ECO:0000256" key="6">
    <source>
        <dbReference type="ARBA" id="ARBA00022729"/>
    </source>
</evidence>
<comment type="caution">
    <text evidence="9">Lacks conserved residue(s) required for the propagation of feature annotation.</text>
</comment>
<keyword evidence="7 9" id="KW-1015">Disulfide bond</keyword>
<keyword evidence="9" id="KW-0479">Metal-binding</keyword>
<keyword evidence="9" id="KW-0349">Heme</keyword>
<evidence type="ECO:0000256" key="8">
    <source>
        <dbReference type="ARBA" id="ARBA00023288"/>
    </source>
</evidence>
<accession>A0AAN6YCW9</accession>
<evidence type="ECO:0000256" key="10">
    <source>
        <dbReference type="SAM" id="MobiDB-lite"/>
    </source>
</evidence>
<keyword evidence="9" id="KW-0408">Iron</keyword>
<dbReference type="AlphaFoldDB" id="A0AAN6YCW9"/>
<evidence type="ECO:0000256" key="4">
    <source>
        <dbReference type="ARBA" id="ARBA00022525"/>
    </source>
</evidence>
<evidence type="ECO:0000256" key="1">
    <source>
        <dbReference type="ARBA" id="ARBA00004589"/>
    </source>
</evidence>
<evidence type="ECO:0000259" key="12">
    <source>
        <dbReference type="PROSITE" id="PS52012"/>
    </source>
</evidence>
<feature type="signal peptide" evidence="11">
    <location>
        <begin position="1"/>
        <end position="23"/>
    </location>
</feature>
<dbReference type="Pfam" id="PF05730">
    <property type="entry name" value="CFEM"/>
    <property type="match status" value="1"/>
</dbReference>
<feature type="binding site" description="axial binding residue" evidence="9">
    <location>
        <position position="84"/>
    </location>
    <ligand>
        <name>heme</name>
        <dbReference type="ChEBI" id="CHEBI:30413"/>
    </ligand>
    <ligandPart>
        <name>Fe</name>
        <dbReference type="ChEBI" id="CHEBI:18248"/>
    </ligandPart>
</feature>
<evidence type="ECO:0000256" key="5">
    <source>
        <dbReference type="ARBA" id="ARBA00022622"/>
    </source>
</evidence>
<name>A0AAN6YCW9_9PEZI</name>
<keyword evidence="5" id="KW-0325">Glycoprotein</keyword>
<reference evidence="13" key="1">
    <citation type="journal article" date="2023" name="Mol. Phylogenet. Evol.">
        <title>Genome-scale phylogeny and comparative genomics of the fungal order Sordariales.</title>
        <authorList>
            <person name="Hensen N."/>
            <person name="Bonometti L."/>
            <person name="Westerberg I."/>
            <person name="Brannstrom I.O."/>
            <person name="Guillou S."/>
            <person name="Cros-Aarteil S."/>
            <person name="Calhoun S."/>
            <person name="Haridas S."/>
            <person name="Kuo A."/>
            <person name="Mondo S."/>
            <person name="Pangilinan J."/>
            <person name="Riley R."/>
            <person name="LaButti K."/>
            <person name="Andreopoulos B."/>
            <person name="Lipzen A."/>
            <person name="Chen C."/>
            <person name="Yan M."/>
            <person name="Daum C."/>
            <person name="Ng V."/>
            <person name="Clum A."/>
            <person name="Steindorff A."/>
            <person name="Ohm R.A."/>
            <person name="Martin F."/>
            <person name="Silar P."/>
            <person name="Natvig D.O."/>
            <person name="Lalanne C."/>
            <person name="Gautier V."/>
            <person name="Ament-Velasquez S.L."/>
            <person name="Kruys A."/>
            <person name="Hutchinson M.I."/>
            <person name="Powell A.J."/>
            <person name="Barry K."/>
            <person name="Miller A.N."/>
            <person name="Grigoriev I.V."/>
            <person name="Debuchy R."/>
            <person name="Gladieux P."/>
            <person name="Hiltunen Thoren M."/>
            <person name="Johannesson H."/>
        </authorList>
    </citation>
    <scope>NUCLEOTIDE SEQUENCE</scope>
    <source>
        <strain evidence="13">PSN293</strain>
    </source>
</reference>
<feature type="chain" id="PRO_5043002514" description="CFEM domain-containing protein" evidence="11">
    <location>
        <begin position="24"/>
        <end position="204"/>
    </location>
</feature>
<dbReference type="GO" id="GO:0098552">
    <property type="term" value="C:side of membrane"/>
    <property type="evidence" value="ECO:0007669"/>
    <property type="project" value="UniProtKB-KW"/>
</dbReference>
<protein>
    <recommendedName>
        <fullName evidence="12">CFEM domain-containing protein</fullName>
    </recommendedName>
</protein>
<keyword evidence="5" id="KW-0336">GPI-anchor</keyword>
<comment type="subcellular location">
    <subcellularLocation>
        <location evidence="1">Membrane</location>
        <topology evidence="1">Lipid-anchor</topology>
        <topology evidence="1">GPI-anchor</topology>
    </subcellularLocation>
    <subcellularLocation>
        <location evidence="2">Secreted</location>
    </subcellularLocation>
</comment>
<dbReference type="EMBL" id="MU858078">
    <property type="protein sequence ID" value="KAK4215555.1"/>
    <property type="molecule type" value="Genomic_DNA"/>
</dbReference>
<gene>
    <name evidence="13" type="ORF">QBC37DRAFT_121592</name>
</gene>
<evidence type="ECO:0000256" key="2">
    <source>
        <dbReference type="ARBA" id="ARBA00004613"/>
    </source>
</evidence>
<evidence type="ECO:0000313" key="13">
    <source>
        <dbReference type="EMBL" id="KAK4215555.1"/>
    </source>
</evidence>
<dbReference type="GO" id="GO:0005576">
    <property type="term" value="C:extracellular region"/>
    <property type="evidence" value="ECO:0007669"/>
    <property type="project" value="UniProtKB-SubCell"/>
</dbReference>
<keyword evidence="8" id="KW-0449">Lipoprotein</keyword>
<dbReference type="InterPro" id="IPR008427">
    <property type="entry name" value="Extracellular_membr_CFEM_dom"/>
</dbReference>
<reference evidence="13" key="2">
    <citation type="submission" date="2023-05" db="EMBL/GenBank/DDBJ databases">
        <authorList>
            <consortium name="Lawrence Berkeley National Laboratory"/>
            <person name="Steindorff A."/>
            <person name="Hensen N."/>
            <person name="Bonometti L."/>
            <person name="Westerberg I."/>
            <person name="Brannstrom I.O."/>
            <person name="Guillou S."/>
            <person name="Cros-Aarteil S."/>
            <person name="Calhoun S."/>
            <person name="Haridas S."/>
            <person name="Kuo A."/>
            <person name="Mondo S."/>
            <person name="Pangilinan J."/>
            <person name="Riley R."/>
            <person name="Labutti K."/>
            <person name="Andreopoulos B."/>
            <person name="Lipzen A."/>
            <person name="Chen C."/>
            <person name="Yanf M."/>
            <person name="Daum C."/>
            <person name="Ng V."/>
            <person name="Clum A."/>
            <person name="Ohm R."/>
            <person name="Martin F."/>
            <person name="Silar P."/>
            <person name="Natvig D."/>
            <person name="Lalanne C."/>
            <person name="Gautier V."/>
            <person name="Ament-Velasquez S.L."/>
            <person name="Kruys A."/>
            <person name="Hutchinson M.I."/>
            <person name="Powell A.J."/>
            <person name="Barry K."/>
            <person name="Miller A.N."/>
            <person name="Grigoriev I.V."/>
            <person name="Debuchy R."/>
            <person name="Gladieux P."/>
            <person name="Thoren M.H."/>
            <person name="Johannesson H."/>
        </authorList>
    </citation>
    <scope>NUCLEOTIDE SEQUENCE</scope>
    <source>
        <strain evidence="13">PSN293</strain>
    </source>
</reference>
<comment type="similarity">
    <text evidence="3">Belongs to the RBT5 family.</text>
</comment>
<proteinExistence type="inferred from homology"/>
<feature type="disulfide bond" evidence="9">
    <location>
        <begin position="80"/>
        <end position="87"/>
    </location>
</feature>
<keyword evidence="5" id="KW-0472">Membrane</keyword>
<evidence type="ECO:0000256" key="7">
    <source>
        <dbReference type="ARBA" id="ARBA00023157"/>
    </source>
</evidence>
<organism evidence="13 14">
    <name type="scientific">Rhypophila decipiens</name>
    <dbReference type="NCBI Taxonomy" id="261697"/>
    <lineage>
        <taxon>Eukaryota</taxon>
        <taxon>Fungi</taxon>
        <taxon>Dikarya</taxon>
        <taxon>Ascomycota</taxon>
        <taxon>Pezizomycotina</taxon>
        <taxon>Sordariomycetes</taxon>
        <taxon>Sordariomycetidae</taxon>
        <taxon>Sordariales</taxon>
        <taxon>Naviculisporaceae</taxon>
        <taxon>Rhypophila</taxon>
    </lineage>
</organism>
<evidence type="ECO:0000256" key="9">
    <source>
        <dbReference type="PROSITE-ProRule" id="PRU01356"/>
    </source>
</evidence>
<evidence type="ECO:0000313" key="14">
    <source>
        <dbReference type="Proteomes" id="UP001301769"/>
    </source>
</evidence>
<keyword evidence="14" id="KW-1185">Reference proteome</keyword>
<dbReference type="GO" id="GO:0046872">
    <property type="term" value="F:metal ion binding"/>
    <property type="evidence" value="ECO:0007669"/>
    <property type="project" value="UniProtKB-UniRule"/>
</dbReference>
<dbReference type="PROSITE" id="PS52012">
    <property type="entry name" value="CFEM"/>
    <property type="match status" value="1"/>
</dbReference>
<feature type="region of interest" description="Disordered" evidence="10">
    <location>
        <begin position="162"/>
        <end position="184"/>
    </location>
</feature>
<keyword evidence="6 11" id="KW-0732">Signal</keyword>
<evidence type="ECO:0000256" key="11">
    <source>
        <dbReference type="SAM" id="SignalP"/>
    </source>
</evidence>
<comment type="caution">
    <text evidence="13">The sequence shown here is derived from an EMBL/GenBank/DDBJ whole genome shotgun (WGS) entry which is preliminary data.</text>
</comment>
<sequence length="204" mass="20295">MHFQTLPLALTATLSFFTASAIAQSFPQEATGTGYFITRPSTGASQATPTPTASGLPGLVSQLPACALPCFQSAAQTVKCTLSDFECLCKSSNIQSFAVNMGSCLTGGLGGSGGPSSTDSQCSISNLTSLAGQICARVNSAPDGELSSASAVVSEKLAAATATQTQTGANSSPTDGSKNEAGRKHGDAAMGMLAVVAAYAVLAL</sequence>
<keyword evidence="4" id="KW-0964">Secreted</keyword>